<dbReference type="Proteomes" id="UP001208570">
    <property type="component" value="Unassembled WGS sequence"/>
</dbReference>
<dbReference type="EMBL" id="JAODUP010000347">
    <property type="protein sequence ID" value="KAK2151884.1"/>
    <property type="molecule type" value="Genomic_DNA"/>
</dbReference>
<name>A0AAD9N2J2_9ANNE</name>
<accession>A0AAD9N2J2</accession>
<sequence length="108" mass="12713">GYQIYHHCYQEGSYCGKKNITCYNNTVIYIVWSRVGYSEYWMWDGYHRNCSVTDENCEKEIDEPSRNCSGLPVCQLYTCSESTHQLVNFDGSKLSNYMRINYTCIKVI</sequence>
<proteinExistence type="predicted"/>
<keyword evidence="2" id="KW-1185">Reference proteome</keyword>
<reference evidence="1" key="1">
    <citation type="journal article" date="2023" name="Mol. Biol. Evol.">
        <title>Third-Generation Sequencing Reveals the Adaptive Role of the Epigenome in Three Deep-Sea Polychaetes.</title>
        <authorList>
            <person name="Perez M."/>
            <person name="Aroh O."/>
            <person name="Sun Y."/>
            <person name="Lan Y."/>
            <person name="Juniper S.K."/>
            <person name="Young C.R."/>
            <person name="Angers B."/>
            <person name="Qian P.Y."/>
        </authorList>
    </citation>
    <scope>NUCLEOTIDE SEQUENCE</scope>
    <source>
        <strain evidence="1">P08H-3</strain>
    </source>
</reference>
<comment type="caution">
    <text evidence="1">The sequence shown here is derived from an EMBL/GenBank/DDBJ whole genome shotgun (WGS) entry which is preliminary data.</text>
</comment>
<gene>
    <name evidence="1" type="ORF">LSH36_347g00040</name>
</gene>
<evidence type="ECO:0000313" key="2">
    <source>
        <dbReference type="Proteomes" id="UP001208570"/>
    </source>
</evidence>
<feature type="non-terminal residue" evidence="1">
    <location>
        <position position="1"/>
    </location>
</feature>
<protein>
    <submittedName>
        <fullName evidence="1">Uncharacterized protein</fullName>
    </submittedName>
</protein>
<dbReference type="AlphaFoldDB" id="A0AAD9N2J2"/>
<organism evidence="1 2">
    <name type="scientific">Paralvinella palmiformis</name>
    <dbReference type="NCBI Taxonomy" id="53620"/>
    <lineage>
        <taxon>Eukaryota</taxon>
        <taxon>Metazoa</taxon>
        <taxon>Spiralia</taxon>
        <taxon>Lophotrochozoa</taxon>
        <taxon>Annelida</taxon>
        <taxon>Polychaeta</taxon>
        <taxon>Sedentaria</taxon>
        <taxon>Canalipalpata</taxon>
        <taxon>Terebellida</taxon>
        <taxon>Terebelliformia</taxon>
        <taxon>Alvinellidae</taxon>
        <taxon>Paralvinella</taxon>
    </lineage>
</organism>
<evidence type="ECO:0000313" key="1">
    <source>
        <dbReference type="EMBL" id="KAK2151884.1"/>
    </source>
</evidence>